<dbReference type="PANTHER" id="PTHR43065">
    <property type="entry name" value="SENSOR HISTIDINE KINASE"/>
    <property type="match status" value="1"/>
</dbReference>
<protein>
    <recommendedName>
        <fullName evidence="2">histidine kinase</fullName>
        <ecNumber evidence="2">2.7.13.3</ecNumber>
    </recommendedName>
</protein>
<dbReference type="Pfam" id="PF02518">
    <property type="entry name" value="HATPase_c"/>
    <property type="match status" value="1"/>
</dbReference>
<evidence type="ECO:0000256" key="5">
    <source>
        <dbReference type="SAM" id="Phobius"/>
    </source>
</evidence>
<dbReference type="Proteomes" id="UP000251993">
    <property type="component" value="Chromosome"/>
</dbReference>
<dbReference type="OrthoDB" id="9806995at2"/>
<feature type="chain" id="PRO_5016748578" description="histidine kinase" evidence="6">
    <location>
        <begin position="20"/>
        <end position="741"/>
    </location>
</feature>
<dbReference type="Pfam" id="PF00512">
    <property type="entry name" value="HisKA"/>
    <property type="match status" value="1"/>
</dbReference>
<evidence type="ECO:0000259" key="7">
    <source>
        <dbReference type="PROSITE" id="PS50109"/>
    </source>
</evidence>
<organism evidence="8 9">
    <name type="scientific">Runella rosea</name>
    <dbReference type="NCBI Taxonomy" id="2259595"/>
    <lineage>
        <taxon>Bacteria</taxon>
        <taxon>Pseudomonadati</taxon>
        <taxon>Bacteroidota</taxon>
        <taxon>Cytophagia</taxon>
        <taxon>Cytophagales</taxon>
        <taxon>Spirosomataceae</taxon>
        <taxon>Runella</taxon>
    </lineage>
</organism>
<keyword evidence="9" id="KW-1185">Reference proteome</keyword>
<evidence type="ECO:0000256" key="6">
    <source>
        <dbReference type="SAM" id="SignalP"/>
    </source>
</evidence>
<dbReference type="InterPro" id="IPR003661">
    <property type="entry name" value="HisK_dim/P_dom"/>
</dbReference>
<dbReference type="SUPFAM" id="SSF47384">
    <property type="entry name" value="Homodimeric domain of signal transducing histidine kinase"/>
    <property type="match status" value="1"/>
</dbReference>
<dbReference type="AlphaFoldDB" id="A0A344TPM1"/>
<dbReference type="SMART" id="SM00387">
    <property type="entry name" value="HATPase_c"/>
    <property type="match status" value="1"/>
</dbReference>
<dbReference type="PANTHER" id="PTHR43065:SF42">
    <property type="entry name" value="TWO-COMPONENT SENSOR PPRA"/>
    <property type="match status" value="1"/>
</dbReference>
<keyword evidence="5" id="KW-0472">Membrane</keyword>
<keyword evidence="4" id="KW-0175">Coiled coil</keyword>
<keyword evidence="8" id="KW-0808">Transferase</keyword>
<dbReference type="Gene3D" id="2.60.120.260">
    <property type="entry name" value="Galactose-binding domain-like"/>
    <property type="match status" value="1"/>
</dbReference>
<evidence type="ECO:0000313" key="8">
    <source>
        <dbReference type="EMBL" id="AXE20592.1"/>
    </source>
</evidence>
<dbReference type="InterPro" id="IPR005467">
    <property type="entry name" value="His_kinase_dom"/>
</dbReference>
<keyword evidence="6" id="KW-0732">Signal</keyword>
<feature type="transmembrane region" description="Helical" evidence="5">
    <location>
        <begin position="258"/>
        <end position="277"/>
    </location>
</feature>
<dbReference type="SUPFAM" id="SSF55874">
    <property type="entry name" value="ATPase domain of HSP90 chaperone/DNA topoisomerase II/histidine kinase"/>
    <property type="match status" value="1"/>
</dbReference>
<feature type="domain" description="Histidine kinase" evidence="7">
    <location>
        <begin position="484"/>
        <end position="740"/>
    </location>
</feature>
<evidence type="ECO:0000313" key="9">
    <source>
        <dbReference type="Proteomes" id="UP000251993"/>
    </source>
</evidence>
<gene>
    <name evidence="8" type="ORF">DR864_24060</name>
</gene>
<dbReference type="PRINTS" id="PR00344">
    <property type="entry name" value="BCTRLSENSOR"/>
</dbReference>
<evidence type="ECO:0000256" key="4">
    <source>
        <dbReference type="SAM" id="Coils"/>
    </source>
</evidence>
<dbReference type="InterPro" id="IPR008979">
    <property type="entry name" value="Galactose-bd-like_sf"/>
</dbReference>
<dbReference type="GO" id="GO:0000155">
    <property type="term" value="F:phosphorelay sensor kinase activity"/>
    <property type="evidence" value="ECO:0007669"/>
    <property type="project" value="InterPro"/>
</dbReference>
<keyword evidence="8" id="KW-0418">Kinase</keyword>
<dbReference type="SUPFAM" id="SSF49785">
    <property type="entry name" value="Galactose-binding domain-like"/>
    <property type="match status" value="1"/>
</dbReference>
<dbReference type="EMBL" id="CP030850">
    <property type="protein sequence ID" value="AXE20592.1"/>
    <property type="molecule type" value="Genomic_DNA"/>
</dbReference>
<keyword evidence="3" id="KW-0597">Phosphoprotein</keyword>
<evidence type="ECO:0000256" key="2">
    <source>
        <dbReference type="ARBA" id="ARBA00012438"/>
    </source>
</evidence>
<name>A0A344TPM1_9BACT</name>
<feature type="transmembrane region" description="Helical" evidence="5">
    <location>
        <begin position="383"/>
        <end position="403"/>
    </location>
</feature>
<dbReference type="Gene3D" id="1.10.287.130">
    <property type="match status" value="1"/>
</dbReference>
<dbReference type="SMART" id="SM00388">
    <property type="entry name" value="HisKA"/>
    <property type="match status" value="1"/>
</dbReference>
<dbReference type="InterPro" id="IPR036097">
    <property type="entry name" value="HisK_dim/P_sf"/>
</dbReference>
<comment type="catalytic activity">
    <reaction evidence="1">
        <text>ATP + protein L-histidine = ADP + protein N-phospho-L-histidine.</text>
        <dbReference type="EC" id="2.7.13.3"/>
    </reaction>
</comment>
<feature type="transmembrane region" description="Helical" evidence="5">
    <location>
        <begin position="199"/>
        <end position="222"/>
    </location>
</feature>
<feature type="transmembrane region" description="Helical" evidence="5">
    <location>
        <begin position="289"/>
        <end position="308"/>
    </location>
</feature>
<dbReference type="KEGG" id="run:DR864_24060"/>
<evidence type="ECO:0000256" key="3">
    <source>
        <dbReference type="ARBA" id="ARBA00022553"/>
    </source>
</evidence>
<evidence type="ECO:0000256" key="1">
    <source>
        <dbReference type="ARBA" id="ARBA00000085"/>
    </source>
</evidence>
<keyword evidence="5" id="KW-0812">Transmembrane</keyword>
<feature type="transmembrane region" description="Helical" evidence="5">
    <location>
        <begin position="314"/>
        <end position="334"/>
    </location>
</feature>
<dbReference type="RefSeq" id="WP_114069355.1">
    <property type="nucleotide sequence ID" value="NZ_CP030850.1"/>
</dbReference>
<feature type="coiled-coil region" evidence="4">
    <location>
        <begin position="413"/>
        <end position="475"/>
    </location>
</feature>
<proteinExistence type="predicted"/>
<feature type="transmembrane region" description="Helical" evidence="5">
    <location>
        <begin position="229"/>
        <end position="252"/>
    </location>
</feature>
<dbReference type="InterPro" id="IPR004358">
    <property type="entry name" value="Sig_transdc_His_kin-like_C"/>
</dbReference>
<dbReference type="EC" id="2.7.13.3" evidence="2"/>
<keyword evidence="5" id="KW-1133">Transmembrane helix</keyword>
<feature type="signal peptide" evidence="6">
    <location>
        <begin position="1"/>
        <end position="19"/>
    </location>
</feature>
<reference evidence="8 9" key="1">
    <citation type="submission" date="2018-07" db="EMBL/GenBank/DDBJ databases">
        <title>Genome sequencing of Runella.</title>
        <authorList>
            <person name="Baek M.-G."/>
            <person name="Yi H."/>
        </authorList>
    </citation>
    <scope>NUCLEOTIDE SEQUENCE [LARGE SCALE GENOMIC DNA]</scope>
    <source>
        <strain evidence="8 9">HYN0085</strain>
    </source>
</reference>
<dbReference type="Gene3D" id="3.30.565.10">
    <property type="entry name" value="Histidine kinase-like ATPase, C-terminal domain"/>
    <property type="match status" value="1"/>
</dbReference>
<sequence>MKNRLFIALFLLIPLARVAAQSIITIDTLPQKGFVLDKNWKWHAGDNPAWADPEFDDSGWSDVNPTDDVGNIPQLTKKNIGWFRTTLELSPLVAQKLTTLLISQSVASEIYINGLPARKIGTVSTDSKATRAVNIFKTNVIGLPYSVSFPFVQISIRVAYEHSSFYNRVGFSRNHCLKATVIETSYASDVNKYQRHQTYYGWFQVGVFFILTFLHLSFYILYRTQRANLYFSFTTFFLGLAFLCIPVTFDYFENLSDYFVAEFVQTIAFPIAYLFLIRAIYEIYHQPTGILFWLIVVFGVLVVISLFTPYSLGSIWAELGTELLMTTEVIRVTALALRRHQPGARLIMIGMGISLVMFLLFYIDLLLENAGSYPLFEQWLGGIITYQIAVLCVPLCISLYLAISFSRTNKELIEKLRENNDLNKKTLAQEQEKQHLLAVQNETLERQVKERTAQLEESLEELKATQNQLIQKEKMASLGELTAGIAHEIQNPLNFVNNFSEISIELLDELKEIKEDKKTKGEVAQANELEAELLGDIEQNLQKINHHGKRASSIVKGMLEHSRMGSGERQLTDLNALADEYLRLSYHGLRAKDKGNAAGRFNSDFKTDFDENLPPIKVVPQDIGRVLLNLINNAFYAVQQKNGADPTNLLAPYQPMVSVSTRKKGNRVEIKIKDNGTGIPDAVKEKIFQPFFTTKPTGEGTGLGLSLAYDIITKGHGGSIDVISTEGEGTTFVIKLPYEKT</sequence>
<feature type="transmembrane region" description="Helical" evidence="5">
    <location>
        <begin position="346"/>
        <end position="363"/>
    </location>
</feature>
<dbReference type="InterPro" id="IPR003594">
    <property type="entry name" value="HATPase_dom"/>
</dbReference>
<dbReference type="InterPro" id="IPR036890">
    <property type="entry name" value="HATPase_C_sf"/>
</dbReference>
<dbReference type="CDD" id="cd00082">
    <property type="entry name" value="HisKA"/>
    <property type="match status" value="1"/>
</dbReference>
<dbReference type="PROSITE" id="PS50109">
    <property type="entry name" value="HIS_KIN"/>
    <property type="match status" value="1"/>
</dbReference>
<accession>A0A344TPM1</accession>